<evidence type="ECO:0000313" key="8">
    <source>
        <dbReference type="Proteomes" id="UP000470771"/>
    </source>
</evidence>
<dbReference type="GO" id="GO:0004151">
    <property type="term" value="F:dihydroorotase activity"/>
    <property type="evidence" value="ECO:0007669"/>
    <property type="project" value="UniProtKB-EC"/>
</dbReference>
<dbReference type="Proteomes" id="UP000470771">
    <property type="component" value="Unassembled WGS sequence"/>
</dbReference>
<evidence type="ECO:0000256" key="1">
    <source>
        <dbReference type="ARBA" id="ARBA00001947"/>
    </source>
</evidence>
<comment type="function">
    <text evidence="2">Catalyzes the reversible cyclization of carbamoyl aspartate to dihydroorotate.</text>
</comment>
<dbReference type="EC" id="3.5.2.3" evidence="7"/>
<dbReference type="Gene3D" id="2.30.40.10">
    <property type="entry name" value="Urease, subunit C, domain 1"/>
    <property type="match status" value="1"/>
</dbReference>
<gene>
    <name evidence="7" type="ORF">GQN54_03410</name>
</gene>
<organism evidence="7 8">
    <name type="scientific">Acidiluteibacter ferrifornacis</name>
    <dbReference type="NCBI Taxonomy" id="2692424"/>
    <lineage>
        <taxon>Bacteria</taxon>
        <taxon>Pseudomonadati</taxon>
        <taxon>Bacteroidota</taxon>
        <taxon>Flavobacteriia</taxon>
        <taxon>Flavobacteriales</taxon>
        <taxon>Cryomorphaceae</taxon>
        <taxon>Acidiluteibacter</taxon>
    </lineage>
</organism>
<comment type="cofactor">
    <cofactor evidence="1">
        <name>Zn(2+)</name>
        <dbReference type="ChEBI" id="CHEBI:29105"/>
    </cofactor>
</comment>
<dbReference type="EMBL" id="WWNE01000004">
    <property type="protein sequence ID" value="NBG65148.1"/>
    <property type="molecule type" value="Genomic_DNA"/>
</dbReference>
<dbReference type="InterPro" id="IPR006680">
    <property type="entry name" value="Amidohydro-rel"/>
</dbReference>
<dbReference type="InterPro" id="IPR032466">
    <property type="entry name" value="Metal_Hydrolase"/>
</dbReference>
<dbReference type="PANTHER" id="PTHR43668">
    <property type="entry name" value="ALLANTOINASE"/>
    <property type="match status" value="1"/>
</dbReference>
<dbReference type="InterPro" id="IPR050138">
    <property type="entry name" value="DHOase/Allantoinase_Hydrolase"/>
</dbReference>
<evidence type="ECO:0000256" key="3">
    <source>
        <dbReference type="ARBA" id="ARBA00010286"/>
    </source>
</evidence>
<keyword evidence="5 7" id="KW-0378">Hydrolase</keyword>
<keyword evidence="8" id="KW-1185">Reference proteome</keyword>
<sequence length="446" mass="50065">MANTILIKNATIVNEGKQFVGHVLIEGDKIKTVSETEIAIKANREIDATGKLLIPGMIDDQVHFREPGLTHKAEIKTEARAAVAGGITTFMEMPNTVPNTLTQELLQDKYDIAAANSVANYSFFMGASNDNLKEVLKTDPRKVCGVKVFMGSSTGNMLVDSKEVLNHLFQECGMLIATHCEDEATIRANTEYYRNLYGEDLPMKMHPVIRSVEACYKSSSMAIDLAEKYNTRLHILHISTAKETELFRNDIPLSEKRITAEACVHHLWFSDEDYERYGSNIKWNPAVKTAKDRDAIWKAVNDNRIDIIATDHAPHTKEEKANSYFKAPSGGPLVQHALVALLEQYKNGRITLEHLVYKTSHAPAECFQIEKRGYIREGYFADLVLINLDSSWEVNSSNILSKCQWSPFEGTTFSSSIDTTFVSGEIAYENGRVNTSVRGQRLTFER</sequence>
<comment type="caution">
    <text evidence="7">The sequence shown here is derived from an EMBL/GenBank/DDBJ whole genome shotgun (WGS) entry which is preliminary data.</text>
</comment>
<evidence type="ECO:0000256" key="5">
    <source>
        <dbReference type="ARBA" id="ARBA00022801"/>
    </source>
</evidence>
<name>A0A6N9NEU3_9FLAO</name>
<dbReference type="InterPro" id="IPR002195">
    <property type="entry name" value="Dihydroorotase_CS"/>
</dbReference>
<dbReference type="InterPro" id="IPR011059">
    <property type="entry name" value="Metal-dep_hydrolase_composite"/>
</dbReference>
<dbReference type="GO" id="GO:0004038">
    <property type="term" value="F:allantoinase activity"/>
    <property type="evidence" value="ECO:0007669"/>
    <property type="project" value="TreeGrafter"/>
</dbReference>
<dbReference type="NCBIfam" id="NF006688">
    <property type="entry name" value="PRK09236.1"/>
    <property type="match status" value="1"/>
</dbReference>
<dbReference type="PROSITE" id="PS00483">
    <property type="entry name" value="DIHYDROOROTASE_2"/>
    <property type="match status" value="1"/>
</dbReference>
<dbReference type="Pfam" id="PF01979">
    <property type="entry name" value="Amidohydro_1"/>
    <property type="match status" value="1"/>
</dbReference>
<dbReference type="Gene3D" id="3.20.20.140">
    <property type="entry name" value="Metal-dependent hydrolases"/>
    <property type="match status" value="1"/>
</dbReference>
<comment type="similarity">
    <text evidence="3">Belongs to the metallo-dependent hydrolases superfamily. DHOase family. Class I DHOase subfamily.</text>
</comment>
<dbReference type="PANTHER" id="PTHR43668:SF4">
    <property type="entry name" value="ALLANTOINASE"/>
    <property type="match status" value="1"/>
</dbReference>
<accession>A0A6N9NEU3</accession>
<dbReference type="CDD" id="cd01318">
    <property type="entry name" value="DHOase_IIb"/>
    <property type="match status" value="1"/>
</dbReference>
<proteinExistence type="inferred from homology"/>
<evidence type="ECO:0000256" key="4">
    <source>
        <dbReference type="ARBA" id="ARBA00022723"/>
    </source>
</evidence>
<protein>
    <submittedName>
        <fullName evidence="7">Dihydroorotase</fullName>
        <ecNumber evidence="7">3.5.2.3</ecNumber>
    </submittedName>
</protein>
<dbReference type="NCBIfam" id="TIGR00857">
    <property type="entry name" value="pyrC_multi"/>
    <property type="match status" value="1"/>
</dbReference>
<keyword evidence="4" id="KW-0479">Metal-binding</keyword>
<evidence type="ECO:0000313" key="7">
    <source>
        <dbReference type="EMBL" id="NBG65148.1"/>
    </source>
</evidence>
<feature type="domain" description="Amidohydrolase-related" evidence="6">
    <location>
        <begin position="53"/>
        <end position="426"/>
    </location>
</feature>
<dbReference type="GO" id="GO:0046872">
    <property type="term" value="F:metal ion binding"/>
    <property type="evidence" value="ECO:0007669"/>
    <property type="project" value="UniProtKB-KW"/>
</dbReference>
<dbReference type="GO" id="GO:0006145">
    <property type="term" value="P:purine nucleobase catabolic process"/>
    <property type="evidence" value="ECO:0007669"/>
    <property type="project" value="TreeGrafter"/>
</dbReference>
<evidence type="ECO:0000256" key="2">
    <source>
        <dbReference type="ARBA" id="ARBA00002368"/>
    </source>
</evidence>
<dbReference type="SUPFAM" id="SSF51556">
    <property type="entry name" value="Metallo-dependent hydrolases"/>
    <property type="match status" value="1"/>
</dbReference>
<dbReference type="AlphaFoldDB" id="A0A6N9NEU3"/>
<reference evidence="7 8" key="1">
    <citation type="submission" date="2019-12" db="EMBL/GenBank/DDBJ databases">
        <authorList>
            <person name="Zhao J."/>
        </authorList>
    </citation>
    <scope>NUCLEOTIDE SEQUENCE [LARGE SCALE GENOMIC DNA]</scope>
    <source>
        <strain evidence="7 8">S-15</strain>
    </source>
</reference>
<dbReference type="GO" id="GO:0005737">
    <property type="term" value="C:cytoplasm"/>
    <property type="evidence" value="ECO:0007669"/>
    <property type="project" value="TreeGrafter"/>
</dbReference>
<dbReference type="SUPFAM" id="SSF51338">
    <property type="entry name" value="Composite domain of metallo-dependent hydrolases"/>
    <property type="match status" value="1"/>
</dbReference>
<evidence type="ECO:0000259" key="6">
    <source>
        <dbReference type="Pfam" id="PF01979"/>
    </source>
</evidence>
<dbReference type="RefSeq" id="WP_160632014.1">
    <property type="nucleotide sequence ID" value="NZ_WWNE01000004.1"/>
</dbReference>